<evidence type="ECO:0000256" key="5">
    <source>
        <dbReference type="ARBA" id="ARBA00022692"/>
    </source>
</evidence>
<proteinExistence type="inferred from homology"/>
<evidence type="ECO:0000256" key="4">
    <source>
        <dbReference type="ARBA" id="ARBA00022475"/>
    </source>
</evidence>
<evidence type="ECO:0000313" key="10">
    <source>
        <dbReference type="Proteomes" id="UP000014155"/>
    </source>
</evidence>
<feature type="transmembrane region" description="Helical" evidence="8">
    <location>
        <begin position="13"/>
        <end position="31"/>
    </location>
</feature>
<keyword evidence="3" id="KW-0813">Transport</keyword>
<feature type="transmembrane region" description="Helical" evidence="8">
    <location>
        <begin position="225"/>
        <end position="247"/>
    </location>
</feature>
<feature type="transmembrane region" description="Helical" evidence="8">
    <location>
        <begin position="254"/>
        <end position="279"/>
    </location>
</feature>
<evidence type="ECO:0000256" key="6">
    <source>
        <dbReference type="ARBA" id="ARBA00022989"/>
    </source>
</evidence>
<dbReference type="Proteomes" id="UP000014155">
    <property type="component" value="Unassembled WGS sequence"/>
</dbReference>
<dbReference type="PANTHER" id="PTHR21716:SF53">
    <property type="entry name" value="PERMEASE PERM-RELATED"/>
    <property type="match status" value="1"/>
</dbReference>
<dbReference type="Pfam" id="PF01594">
    <property type="entry name" value="AI-2E_transport"/>
    <property type="match status" value="1"/>
</dbReference>
<dbReference type="AlphaFoldDB" id="S0FKQ6"/>
<dbReference type="PATRIC" id="fig|1195236.3.peg.5472"/>
<dbReference type="InterPro" id="IPR002549">
    <property type="entry name" value="AI-2E-like"/>
</dbReference>
<dbReference type="GO" id="GO:0055085">
    <property type="term" value="P:transmembrane transport"/>
    <property type="evidence" value="ECO:0007669"/>
    <property type="project" value="TreeGrafter"/>
</dbReference>
<comment type="similarity">
    <text evidence="2">Belongs to the autoinducer-2 exporter (AI-2E) (TC 2.A.86) family.</text>
</comment>
<dbReference type="STRING" id="1195236.CTER_5332"/>
<evidence type="ECO:0000313" key="9">
    <source>
        <dbReference type="EMBL" id="EMS69108.1"/>
    </source>
</evidence>
<comment type="caution">
    <text evidence="9">The sequence shown here is derived from an EMBL/GenBank/DDBJ whole genome shotgun (WGS) entry which is preliminary data.</text>
</comment>
<feature type="transmembrane region" description="Helical" evidence="8">
    <location>
        <begin position="43"/>
        <end position="61"/>
    </location>
</feature>
<feature type="transmembrane region" description="Helical" evidence="8">
    <location>
        <begin position="73"/>
        <end position="93"/>
    </location>
</feature>
<dbReference type="PANTHER" id="PTHR21716">
    <property type="entry name" value="TRANSMEMBRANE PROTEIN"/>
    <property type="match status" value="1"/>
</dbReference>
<evidence type="ECO:0000256" key="2">
    <source>
        <dbReference type="ARBA" id="ARBA00009773"/>
    </source>
</evidence>
<keyword evidence="5 8" id="KW-0812">Transmembrane</keyword>
<evidence type="ECO:0000256" key="8">
    <source>
        <dbReference type="SAM" id="Phobius"/>
    </source>
</evidence>
<sequence length="391" mass="44085">MDNKTNFVFGGKFFRYGCYLLLTLLIIFMFGKIDFFFSPILSFIYSIIFPLLFGGLLFYILRPLVNLLERGKIPRILAIILAFIIVLSAIVLFSSYTGSLVKTQFTDFAQSLPSLYEKAENTVNNLLSSNIFGYFDLSQLQTPDIANKISGFAQNLVKNIGKGTINFIGTITNVGSIIIIIPIILFYLLKDGRKFTPSVVRFVPAAHKDNVRKILADIDYVLSNYIAGQLLVAFFIGLLMYIGYLIIGLKYSLILAIFAMVTCIIPFFGPWLGIIPAILLSLADNPFTAVKIFIVMTIVQQIDNNFISPQVMKKSMDIHPLTVILLLMGIIPIFGLIGLIIVIPLYSAIKITFKNIVEMYYPKYAQTLELDKPAQPVKKKNNWKFNFPKKK</sequence>
<comment type="subcellular location">
    <subcellularLocation>
        <location evidence="1">Cell membrane</location>
        <topology evidence="1">Multi-pass membrane protein</topology>
    </subcellularLocation>
</comment>
<feature type="transmembrane region" description="Helical" evidence="8">
    <location>
        <begin position="323"/>
        <end position="346"/>
    </location>
</feature>
<feature type="transmembrane region" description="Helical" evidence="8">
    <location>
        <begin position="285"/>
        <end position="302"/>
    </location>
</feature>
<evidence type="ECO:0000256" key="3">
    <source>
        <dbReference type="ARBA" id="ARBA00022448"/>
    </source>
</evidence>
<dbReference type="EMBL" id="AORV01000072">
    <property type="protein sequence ID" value="EMS69108.1"/>
    <property type="molecule type" value="Genomic_DNA"/>
</dbReference>
<keyword evidence="6 8" id="KW-1133">Transmembrane helix</keyword>
<name>S0FKQ6_RUMCE</name>
<evidence type="ECO:0000256" key="1">
    <source>
        <dbReference type="ARBA" id="ARBA00004651"/>
    </source>
</evidence>
<feature type="transmembrane region" description="Helical" evidence="8">
    <location>
        <begin position="165"/>
        <end position="189"/>
    </location>
</feature>
<organism evidence="9 10">
    <name type="scientific">Ruminiclostridium cellobioparum subsp. termitidis CT1112</name>
    <dbReference type="NCBI Taxonomy" id="1195236"/>
    <lineage>
        <taxon>Bacteria</taxon>
        <taxon>Bacillati</taxon>
        <taxon>Bacillota</taxon>
        <taxon>Clostridia</taxon>
        <taxon>Eubacteriales</taxon>
        <taxon>Oscillospiraceae</taxon>
        <taxon>Ruminiclostridium</taxon>
    </lineage>
</organism>
<evidence type="ECO:0000256" key="7">
    <source>
        <dbReference type="ARBA" id="ARBA00023136"/>
    </source>
</evidence>
<accession>S0FKQ6</accession>
<keyword evidence="10" id="KW-1185">Reference proteome</keyword>
<dbReference type="GO" id="GO:0005886">
    <property type="term" value="C:plasma membrane"/>
    <property type="evidence" value="ECO:0007669"/>
    <property type="project" value="UniProtKB-SubCell"/>
</dbReference>
<dbReference type="RefSeq" id="WP_004630812.1">
    <property type="nucleotide sequence ID" value="NZ_AORV01000072.1"/>
</dbReference>
<protein>
    <submittedName>
        <fullName evidence="9">Putative permease</fullName>
    </submittedName>
</protein>
<reference evidence="9 10" key="1">
    <citation type="journal article" date="2013" name="Genome Announc.">
        <title>Draft Genome Sequence of the Cellulolytic, Mesophilic, Anaerobic Bacterium Clostridium termitidis Strain CT1112 (DSM 5398).</title>
        <authorList>
            <person name="Lal S."/>
            <person name="Ramachandran U."/>
            <person name="Zhang X."/>
            <person name="Munir R."/>
            <person name="Sparling R."/>
            <person name="Levin D.B."/>
        </authorList>
    </citation>
    <scope>NUCLEOTIDE SEQUENCE [LARGE SCALE GENOMIC DNA]</scope>
    <source>
        <strain evidence="9 10">CT1112</strain>
    </source>
</reference>
<gene>
    <name evidence="9" type="ORF">CTER_5332</name>
</gene>
<keyword evidence="7 8" id="KW-0472">Membrane</keyword>
<dbReference type="eggNOG" id="COG0628">
    <property type="taxonomic scope" value="Bacteria"/>
</dbReference>
<keyword evidence="4" id="KW-1003">Cell membrane</keyword>